<feature type="transmembrane region" description="Helical" evidence="6">
    <location>
        <begin position="198"/>
        <end position="221"/>
    </location>
</feature>
<dbReference type="RefSeq" id="WP_064890212.1">
    <property type="nucleotide sequence ID" value="NZ_LZSM01000006.1"/>
</dbReference>
<dbReference type="AlphaFoldDB" id="A0A1A0QZI9"/>
<name>A0A1A0QZI9_9MYCO</name>
<accession>A0A1A0QZI9</accession>
<dbReference type="Proteomes" id="UP000192772">
    <property type="component" value="Unassembled WGS sequence"/>
</dbReference>
<proteinExistence type="predicted"/>
<dbReference type="PANTHER" id="PTHR30213">
    <property type="entry name" value="INNER MEMBRANE PROTEIN YHJD"/>
    <property type="match status" value="1"/>
</dbReference>
<dbReference type="InterPro" id="IPR005274">
    <property type="entry name" value="IM_pro_YhjD"/>
</dbReference>
<gene>
    <name evidence="7" type="ORF">BST23_20225</name>
</gene>
<organism evidence="7 8">
    <name type="scientific">Mycolicibacterium elephantis</name>
    <dbReference type="NCBI Taxonomy" id="81858"/>
    <lineage>
        <taxon>Bacteria</taxon>
        <taxon>Bacillati</taxon>
        <taxon>Actinomycetota</taxon>
        <taxon>Actinomycetes</taxon>
        <taxon>Mycobacteriales</taxon>
        <taxon>Mycobacteriaceae</taxon>
        <taxon>Mycolicibacterium</taxon>
    </lineage>
</organism>
<dbReference type="OrthoDB" id="4127374at2"/>
<dbReference type="PANTHER" id="PTHR30213:SF1">
    <property type="entry name" value="INNER MEMBRANE PROTEIN YHJD"/>
    <property type="match status" value="1"/>
</dbReference>
<evidence type="ECO:0000256" key="6">
    <source>
        <dbReference type="SAM" id="Phobius"/>
    </source>
</evidence>
<comment type="caution">
    <text evidence="7">The sequence shown here is derived from an EMBL/GenBank/DDBJ whole genome shotgun (WGS) entry which is preliminary data.</text>
</comment>
<accession>A0A1X0CQ25</accession>
<dbReference type="Pfam" id="PF03631">
    <property type="entry name" value="Virul_fac_BrkB"/>
    <property type="match status" value="1"/>
</dbReference>
<evidence type="ECO:0000256" key="2">
    <source>
        <dbReference type="ARBA" id="ARBA00022475"/>
    </source>
</evidence>
<dbReference type="NCBIfam" id="TIGR00766">
    <property type="entry name" value="inner membrane protein YhjD"/>
    <property type="match status" value="1"/>
</dbReference>
<evidence type="ECO:0000313" key="7">
    <source>
        <dbReference type="EMBL" id="ORA62254.1"/>
    </source>
</evidence>
<feature type="transmembrane region" description="Helical" evidence="6">
    <location>
        <begin position="321"/>
        <end position="344"/>
    </location>
</feature>
<evidence type="ECO:0000256" key="5">
    <source>
        <dbReference type="ARBA" id="ARBA00023136"/>
    </source>
</evidence>
<reference evidence="7 8" key="1">
    <citation type="submission" date="2017-02" db="EMBL/GenBank/DDBJ databases">
        <title>The new phylogeny of genus Mycobacterium.</title>
        <authorList>
            <person name="Tortoli E."/>
            <person name="Trovato A."/>
            <person name="Cirillo D.M."/>
        </authorList>
    </citation>
    <scope>NUCLEOTIDE SEQUENCE [LARGE SCALE GENOMIC DNA]</scope>
    <source>
        <strain evidence="7 8">FI-09383</strain>
    </source>
</reference>
<evidence type="ECO:0000256" key="4">
    <source>
        <dbReference type="ARBA" id="ARBA00022989"/>
    </source>
</evidence>
<protein>
    <submittedName>
        <fullName evidence="7">Inner membrane protein YhjD</fullName>
    </submittedName>
</protein>
<feature type="transmembrane region" description="Helical" evidence="6">
    <location>
        <begin position="105"/>
        <end position="128"/>
    </location>
</feature>
<keyword evidence="5 6" id="KW-0472">Membrane</keyword>
<feature type="transmembrane region" description="Helical" evidence="6">
    <location>
        <begin position="156"/>
        <end position="178"/>
    </location>
</feature>
<dbReference type="EMBL" id="MVHP01000028">
    <property type="protein sequence ID" value="ORA62254.1"/>
    <property type="molecule type" value="Genomic_DNA"/>
</dbReference>
<dbReference type="InterPro" id="IPR017039">
    <property type="entry name" value="Virul_fac_BrkB"/>
</dbReference>
<evidence type="ECO:0000313" key="8">
    <source>
        <dbReference type="Proteomes" id="UP000192772"/>
    </source>
</evidence>
<sequence length="346" mass="37225">MAAPDTETEPEKPGIIDRMRARYRWFDHVMRAQDRYQDSKGDFYAAGITYFTVFALFPLLMVGFAVGGFILVRQPDLLAQIEDRIRAAVSGDVGNQLVDLMDSAIASRTSVGIIGLVTAAWAGLGWMANLREALSQMWGLARQESKGFLRTKASDLLAILGLFLAIAVTVALTALGSAGPMRQVLEWVGLEEVPGVGVALRVVSMLTSLLISWLLFTWIIARLPRESVSFRSAMRAGLLAAVAFEVFKLVAALYLRSVVTGPAGATFGPVLGLMVFAYITARLILFATAWAATATDNMLPAPVEPPGRAVITPRVQVREGVGFVGALTAALVGAVGALSLSRWVRR</sequence>
<comment type="subcellular location">
    <subcellularLocation>
        <location evidence="1">Cell membrane</location>
        <topology evidence="1">Multi-pass membrane protein</topology>
    </subcellularLocation>
</comment>
<feature type="transmembrane region" description="Helical" evidence="6">
    <location>
        <begin position="43"/>
        <end position="72"/>
    </location>
</feature>
<keyword evidence="4 6" id="KW-1133">Transmembrane helix</keyword>
<dbReference type="STRING" id="81858.BST23_20225"/>
<feature type="transmembrane region" description="Helical" evidence="6">
    <location>
        <begin position="267"/>
        <end position="292"/>
    </location>
</feature>
<keyword evidence="2" id="KW-1003">Cell membrane</keyword>
<keyword evidence="3 6" id="KW-0812">Transmembrane</keyword>
<dbReference type="GO" id="GO:0005886">
    <property type="term" value="C:plasma membrane"/>
    <property type="evidence" value="ECO:0007669"/>
    <property type="project" value="UniProtKB-SubCell"/>
</dbReference>
<feature type="transmembrane region" description="Helical" evidence="6">
    <location>
        <begin position="233"/>
        <end position="255"/>
    </location>
</feature>
<evidence type="ECO:0000256" key="3">
    <source>
        <dbReference type="ARBA" id="ARBA00022692"/>
    </source>
</evidence>
<evidence type="ECO:0000256" key="1">
    <source>
        <dbReference type="ARBA" id="ARBA00004651"/>
    </source>
</evidence>